<dbReference type="Pfam" id="PF03663">
    <property type="entry name" value="Glyco_hydro_76"/>
    <property type="match status" value="1"/>
</dbReference>
<dbReference type="SUPFAM" id="SSF48208">
    <property type="entry name" value="Six-hairpin glycosidases"/>
    <property type="match status" value="1"/>
</dbReference>
<comment type="catalytic activity">
    <reaction evidence="1 10">
        <text>Random hydrolysis of (1-&gt;6)-alpha-D-mannosidic linkages in unbranched (1-&gt;6)-mannans.</text>
        <dbReference type="EC" id="3.2.1.101"/>
    </reaction>
</comment>
<evidence type="ECO:0000256" key="7">
    <source>
        <dbReference type="ARBA" id="ARBA00023136"/>
    </source>
</evidence>
<dbReference type="InterPro" id="IPR005198">
    <property type="entry name" value="Glyco_hydro_76"/>
</dbReference>
<evidence type="ECO:0000256" key="6">
    <source>
        <dbReference type="ARBA" id="ARBA00022801"/>
    </source>
</evidence>
<dbReference type="GO" id="GO:0009272">
    <property type="term" value="P:fungal-type cell wall biogenesis"/>
    <property type="evidence" value="ECO:0007669"/>
    <property type="project" value="TreeGrafter"/>
</dbReference>
<keyword evidence="5 12" id="KW-0732">Signal</keyword>
<evidence type="ECO:0000256" key="5">
    <source>
        <dbReference type="ARBA" id="ARBA00022729"/>
    </source>
</evidence>
<gene>
    <name evidence="13" type="ORF">TOPH_01606</name>
</gene>
<dbReference type="PANTHER" id="PTHR12145">
    <property type="entry name" value="MANNAN ENDO-1,6-ALPHA-MANNOSIDASE DCW1"/>
    <property type="match status" value="1"/>
</dbReference>
<protein>
    <recommendedName>
        <fullName evidence="4 10">Mannan endo-1,6-alpha-mannosidase</fullName>
        <ecNumber evidence="4 10">3.2.1.101</ecNumber>
    </recommendedName>
</protein>
<dbReference type="PIRSF" id="PIRSF016302">
    <property type="entry name" value="Man_a_manosd"/>
    <property type="match status" value="1"/>
</dbReference>
<dbReference type="OrthoDB" id="4187847at2759"/>
<keyword evidence="14" id="KW-1185">Reference proteome</keyword>
<evidence type="ECO:0000313" key="14">
    <source>
        <dbReference type="Proteomes" id="UP000036947"/>
    </source>
</evidence>
<evidence type="ECO:0000256" key="11">
    <source>
        <dbReference type="SAM" id="MobiDB-lite"/>
    </source>
</evidence>
<evidence type="ECO:0000256" key="8">
    <source>
        <dbReference type="ARBA" id="ARBA00023180"/>
    </source>
</evidence>
<dbReference type="GO" id="GO:0008496">
    <property type="term" value="F:mannan endo-1,6-alpha-mannosidase activity"/>
    <property type="evidence" value="ECO:0007669"/>
    <property type="project" value="UniProtKB-UniRule"/>
</dbReference>
<accession>A0A0L0NHQ9</accession>
<evidence type="ECO:0000256" key="2">
    <source>
        <dbReference type="ARBA" id="ARBA00004308"/>
    </source>
</evidence>
<feature type="region of interest" description="Disordered" evidence="11">
    <location>
        <begin position="398"/>
        <end position="425"/>
    </location>
</feature>
<dbReference type="Proteomes" id="UP000036947">
    <property type="component" value="Unassembled WGS sequence"/>
</dbReference>
<organism evidence="13 14">
    <name type="scientific">Tolypocladium ophioglossoides (strain CBS 100239)</name>
    <name type="common">Snaketongue truffleclub</name>
    <name type="synonym">Elaphocordyceps ophioglossoides</name>
    <dbReference type="NCBI Taxonomy" id="1163406"/>
    <lineage>
        <taxon>Eukaryota</taxon>
        <taxon>Fungi</taxon>
        <taxon>Dikarya</taxon>
        <taxon>Ascomycota</taxon>
        <taxon>Pezizomycotina</taxon>
        <taxon>Sordariomycetes</taxon>
        <taxon>Hypocreomycetidae</taxon>
        <taxon>Hypocreales</taxon>
        <taxon>Ophiocordycipitaceae</taxon>
        <taxon>Tolypocladium</taxon>
    </lineage>
</organism>
<feature type="chain" id="PRO_5005545098" description="Mannan endo-1,6-alpha-mannosidase" evidence="12">
    <location>
        <begin position="22"/>
        <end position="458"/>
    </location>
</feature>
<dbReference type="FunFam" id="1.50.10.20:FF:000006">
    <property type="entry name" value="Mannan endo-1,6-alpha-mannosidase"/>
    <property type="match status" value="1"/>
</dbReference>
<evidence type="ECO:0000256" key="3">
    <source>
        <dbReference type="ARBA" id="ARBA00009699"/>
    </source>
</evidence>
<feature type="signal peptide" evidence="12">
    <location>
        <begin position="1"/>
        <end position="21"/>
    </location>
</feature>
<dbReference type="InterPro" id="IPR008928">
    <property type="entry name" value="6-hairpin_glycosidase_sf"/>
</dbReference>
<evidence type="ECO:0000256" key="10">
    <source>
        <dbReference type="PIRNR" id="PIRNR016302"/>
    </source>
</evidence>
<dbReference type="PANTHER" id="PTHR12145:SF41">
    <property type="entry name" value="MANNAN ENDO-1,6-ALPHA-MANNOSIDASE"/>
    <property type="match status" value="1"/>
</dbReference>
<dbReference type="STRING" id="1163406.A0A0L0NHQ9"/>
<comment type="subcellular location">
    <subcellularLocation>
        <location evidence="2">Endomembrane system</location>
    </subcellularLocation>
</comment>
<evidence type="ECO:0000313" key="13">
    <source>
        <dbReference type="EMBL" id="KND93672.1"/>
    </source>
</evidence>
<keyword evidence="7" id="KW-0472">Membrane</keyword>
<dbReference type="InterPro" id="IPR014480">
    <property type="entry name" value="Mannan-1_6-alpha_mannosidase"/>
</dbReference>
<reference evidence="13 14" key="1">
    <citation type="journal article" date="2015" name="BMC Genomics">
        <title>The genome of the truffle-parasite Tolypocladium ophioglossoides and the evolution of antifungal peptaibiotics.</title>
        <authorList>
            <person name="Quandt C.A."/>
            <person name="Bushley K.E."/>
            <person name="Spatafora J.W."/>
        </authorList>
    </citation>
    <scope>NUCLEOTIDE SEQUENCE [LARGE SCALE GENOMIC DNA]</scope>
    <source>
        <strain evidence="13 14">CBS 100239</strain>
    </source>
</reference>
<dbReference type="EMBL" id="LFRF01000003">
    <property type="protein sequence ID" value="KND93672.1"/>
    <property type="molecule type" value="Genomic_DNA"/>
</dbReference>
<dbReference type="AlphaFoldDB" id="A0A0L0NHQ9"/>
<comment type="similarity">
    <text evidence="3 10">Belongs to the glycosyl hydrolase 76 family.</text>
</comment>
<evidence type="ECO:0000256" key="12">
    <source>
        <dbReference type="SAM" id="SignalP"/>
    </source>
</evidence>
<dbReference type="GO" id="GO:0016052">
    <property type="term" value="P:carbohydrate catabolic process"/>
    <property type="evidence" value="ECO:0007669"/>
    <property type="project" value="InterPro"/>
</dbReference>
<name>A0A0L0NHQ9_TOLOC</name>
<keyword evidence="6 10" id="KW-0378">Hydrolase</keyword>
<evidence type="ECO:0000256" key="4">
    <source>
        <dbReference type="ARBA" id="ARBA00012350"/>
    </source>
</evidence>
<dbReference type="EC" id="3.2.1.101" evidence="4 10"/>
<evidence type="ECO:0000256" key="9">
    <source>
        <dbReference type="ARBA" id="ARBA00023295"/>
    </source>
</evidence>
<keyword evidence="9 10" id="KW-0326">Glycosidase</keyword>
<comment type="caution">
    <text evidence="13">The sequence shown here is derived from an EMBL/GenBank/DDBJ whole genome shotgun (WGS) entry which is preliminary data.</text>
</comment>
<dbReference type="GO" id="GO:0012505">
    <property type="term" value="C:endomembrane system"/>
    <property type="evidence" value="ECO:0007669"/>
    <property type="project" value="UniProtKB-SubCell"/>
</dbReference>
<dbReference type="Gene3D" id="1.50.10.20">
    <property type="match status" value="1"/>
</dbReference>
<keyword evidence="8" id="KW-0325">Glycoprotein</keyword>
<sequence>MKGVTPALVLASALLGRTALGVEVNVDDDSSLKQAASTVAYGLMKYYTGNNTGDVPGNLPDPYYWWTAGAMFGTMIDYWFLTEDSTYNDATMQAIVHQGAPSKDFMPLNQTRTEGNDDQGFWAMTAMTAAEYKFPNPPSDQPQYLALAQAVFNQYVKRWDDQDCDGGLRWQIFSFNNGYNYKNSISNGCFFNIAARLARYTGNTTYSDWATKVFEWEQKVGLISDTYDVFDGITIESDKTCKGVNQAQWSYNAGIYLHGAANMYNISGDGTWKQRLDGILKETQARFVKEGVLYEEFCELNKVCNNDQEGFKGFLARWLAQTTRLAPYTTGSITPVLKATAKAAGTACSGSPPTGFKGLAGTACGFSWLNNGAFDGIVGVPSQMDGLAAMIAPLAERGRSPFTEKTGGTSKGNPDAGSGEQKDPRALRPIMGADKVGAGFVTLIFVVRTIGGTAFMVT</sequence>
<evidence type="ECO:0000256" key="1">
    <source>
        <dbReference type="ARBA" id="ARBA00001452"/>
    </source>
</evidence>
<proteinExistence type="inferred from homology"/>